<dbReference type="AlphaFoldDB" id="A0A166F656"/>
<accession>A0A166F656</accession>
<dbReference type="EMBL" id="KV428034">
    <property type="protein sequence ID" value="KZT40320.1"/>
    <property type="molecule type" value="Genomic_DNA"/>
</dbReference>
<sequence length="463" mass="52559">MSSEISARSPSYKLPIEIWSIILKEVSRPLGEDLIIASVSKLLSTSRVAFRVNRDAVSARIDLMLTCRSWARIVHPLVHDTLFIPFGPNSPSLIAKSIDILQSTSTNSGSGIPNAHFVKNIIAFEVQGGDFLKILDICPNIRWIHCLSVSVTRNQWSKIQRALTKLEKLVSITARWDRVKDEEHEAAATDTLANDQSLESAVRPESEESECEPITLTPRFLRYTTRSAYLPDPEPSSTRPWASPRAWVLPNLEEFSIGAADVSSMTHVHHTASEILRRHGHQLSALHFQTLFELPTDICLKVVCPNLRHIAIPVPDKLWASSHSSPHGNSGKKLESARDLGFIVSGHPHIEEISFTLLNPFLVSEVCSNPRKSVLQSLSRQNLPSLKIIRCDYFILQPDMIGDFRNMELPNWWRELMRRWDREGIRFVQIADGREVKVEEIEETFDFREDSQEPEDRLRIGMD</sequence>
<proteinExistence type="predicted"/>
<protein>
    <submittedName>
        <fullName evidence="1">Uncharacterized protein</fullName>
    </submittedName>
</protein>
<evidence type="ECO:0000313" key="2">
    <source>
        <dbReference type="Proteomes" id="UP000076798"/>
    </source>
</evidence>
<gene>
    <name evidence="1" type="ORF">SISSUDRAFT_1060393</name>
</gene>
<evidence type="ECO:0000313" key="1">
    <source>
        <dbReference type="EMBL" id="KZT40320.1"/>
    </source>
</evidence>
<name>A0A166F656_9AGAM</name>
<dbReference type="Proteomes" id="UP000076798">
    <property type="component" value="Unassembled WGS sequence"/>
</dbReference>
<reference evidence="1 2" key="1">
    <citation type="journal article" date="2016" name="Mol. Biol. Evol.">
        <title>Comparative Genomics of Early-Diverging Mushroom-Forming Fungi Provides Insights into the Origins of Lignocellulose Decay Capabilities.</title>
        <authorList>
            <person name="Nagy L.G."/>
            <person name="Riley R."/>
            <person name="Tritt A."/>
            <person name="Adam C."/>
            <person name="Daum C."/>
            <person name="Floudas D."/>
            <person name="Sun H."/>
            <person name="Yadav J.S."/>
            <person name="Pangilinan J."/>
            <person name="Larsson K.H."/>
            <person name="Matsuura K."/>
            <person name="Barry K."/>
            <person name="Labutti K."/>
            <person name="Kuo R."/>
            <person name="Ohm R.A."/>
            <person name="Bhattacharya S.S."/>
            <person name="Shirouzu T."/>
            <person name="Yoshinaga Y."/>
            <person name="Martin F.M."/>
            <person name="Grigoriev I.V."/>
            <person name="Hibbett D.S."/>
        </authorList>
    </citation>
    <scope>NUCLEOTIDE SEQUENCE [LARGE SCALE GENOMIC DNA]</scope>
    <source>
        <strain evidence="1 2">HHB10207 ss-3</strain>
    </source>
</reference>
<organism evidence="1 2">
    <name type="scientific">Sistotremastrum suecicum HHB10207 ss-3</name>
    <dbReference type="NCBI Taxonomy" id="1314776"/>
    <lineage>
        <taxon>Eukaryota</taxon>
        <taxon>Fungi</taxon>
        <taxon>Dikarya</taxon>
        <taxon>Basidiomycota</taxon>
        <taxon>Agaricomycotina</taxon>
        <taxon>Agaricomycetes</taxon>
        <taxon>Sistotremastrales</taxon>
        <taxon>Sistotremastraceae</taxon>
        <taxon>Sistotremastrum</taxon>
    </lineage>
</organism>
<keyword evidence="2" id="KW-1185">Reference proteome</keyword>